<accession>A0ABQ1X9B1</accession>
<evidence type="ECO:0000313" key="3">
    <source>
        <dbReference type="Proteomes" id="UP000601361"/>
    </source>
</evidence>
<dbReference type="Proteomes" id="UP000601361">
    <property type="component" value="Unassembled WGS sequence"/>
</dbReference>
<dbReference type="Gene3D" id="2.60.120.10">
    <property type="entry name" value="Jelly Rolls"/>
    <property type="match status" value="1"/>
</dbReference>
<evidence type="ECO:0000313" key="2">
    <source>
        <dbReference type="EMBL" id="GGG62284.1"/>
    </source>
</evidence>
<reference evidence="3" key="1">
    <citation type="journal article" date="2019" name="Int. J. Syst. Evol. Microbiol.">
        <title>The Global Catalogue of Microorganisms (GCM) 10K type strain sequencing project: providing services to taxonomists for standard genome sequencing and annotation.</title>
        <authorList>
            <consortium name="The Broad Institute Genomics Platform"/>
            <consortium name="The Broad Institute Genome Sequencing Center for Infectious Disease"/>
            <person name="Wu L."/>
            <person name="Ma J."/>
        </authorList>
    </citation>
    <scope>NUCLEOTIDE SEQUENCE [LARGE SCALE GENOMIC DNA]</scope>
    <source>
        <strain evidence="3">CGMCC 1.12990</strain>
    </source>
</reference>
<dbReference type="RefSeq" id="WP_188559926.1">
    <property type="nucleotide sequence ID" value="NZ_BMGS01000020.1"/>
</dbReference>
<protein>
    <submittedName>
        <fullName evidence="2">cAMP-binding protein</fullName>
    </submittedName>
</protein>
<sequence>MLNALNTYFQQHKLLLSETQFAELAGLLTPRHLARHEVLVRQGEVGRYGAFVLKGCLRSFVTDERQKEHILQFAPENWWISDQHSLARQQPALFSIDALEDSEVLLFGSAFYTQLQSFGPEFQAFFYQLLQNSLVALQRRLIGVLSAPAEVRYQEFLQLYPTLARRLPQRHIAAYLGITPESLSRIRGELARGL</sequence>
<comment type="caution">
    <text evidence="2">The sequence shown here is derived from an EMBL/GenBank/DDBJ whole genome shotgun (WGS) entry which is preliminary data.</text>
</comment>
<gene>
    <name evidence="2" type="ORF">GCM10011378_43030</name>
</gene>
<dbReference type="InterPro" id="IPR018490">
    <property type="entry name" value="cNMP-bd_dom_sf"/>
</dbReference>
<organism evidence="2 3">
    <name type="scientific">Hymenobacter glacieicola</name>
    <dbReference type="NCBI Taxonomy" id="1562124"/>
    <lineage>
        <taxon>Bacteria</taxon>
        <taxon>Pseudomonadati</taxon>
        <taxon>Bacteroidota</taxon>
        <taxon>Cytophagia</taxon>
        <taxon>Cytophagales</taxon>
        <taxon>Hymenobacteraceae</taxon>
        <taxon>Hymenobacter</taxon>
    </lineage>
</organism>
<dbReference type="PROSITE" id="PS50042">
    <property type="entry name" value="CNMP_BINDING_3"/>
    <property type="match status" value="1"/>
</dbReference>
<name>A0ABQ1X9B1_9BACT</name>
<evidence type="ECO:0000259" key="1">
    <source>
        <dbReference type="PROSITE" id="PS50042"/>
    </source>
</evidence>
<proteinExistence type="predicted"/>
<dbReference type="Pfam" id="PF00027">
    <property type="entry name" value="cNMP_binding"/>
    <property type="match status" value="1"/>
</dbReference>
<dbReference type="InterPro" id="IPR000595">
    <property type="entry name" value="cNMP-bd_dom"/>
</dbReference>
<dbReference type="EMBL" id="BMGS01000020">
    <property type="protein sequence ID" value="GGG62284.1"/>
    <property type="molecule type" value="Genomic_DNA"/>
</dbReference>
<keyword evidence="3" id="KW-1185">Reference proteome</keyword>
<feature type="domain" description="Cyclic nucleotide-binding" evidence="1">
    <location>
        <begin position="16"/>
        <end position="115"/>
    </location>
</feature>
<dbReference type="CDD" id="cd00038">
    <property type="entry name" value="CAP_ED"/>
    <property type="match status" value="1"/>
</dbReference>
<dbReference type="InterPro" id="IPR014710">
    <property type="entry name" value="RmlC-like_jellyroll"/>
</dbReference>
<dbReference type="SUPFAM" id="SSF51206">
    <property type="entry name" value="cAMP-binding domain-like"/>
    <property type="match status" value="1"/>
</dbReference>